<keyword evidence="1" id="KW-0812">Transmembrane</keyword>
<dbReference type="Proteomes" id="UP000294597">
    <property type="component" value="Unassembled WGS sequence"/>
</dbReference>
<dbReference type="EMBL" id="SMFO01000007">
    <property type="protein sequence ID" value="TDE03554.1"/>
    <property type="molecule type" value="Genomic_DNA"/>
</dbReference>
<feature type="transmembrane region" description="Helical" evidence="1">
    <location>
        <begin position="34"/>
        <end position="66"/>
    </location>
</feature>
<evidence type="ECO:0000313" key="3">
    <source>
        <dbReference type="Proteomes" id="UP000294597"/>
    </source>
</evidence>
<feature type="transmembrane region" description="Helical" evidence="1">
    <location>
        <begin position="205"/>
        <end position="237"/>
    </location>
</feature>
<evidence type="ECO:0000256" key="1">
    <source>
        <dbReference type="SAM" id="Phobius"/>
    </source>
</evidence>
<dbReference type="AlphaFoldDB" id="A0A4R5CYB7"/>
<reference evidence="2 3" key="1">
    <citation type="submission" date="2019-03" db="EMBL/GenBank/DDBJ databases">
        <title>Flavobacterium TSA-D2 sp. nov., isolated from arctic soil.</title>
        <authorList>
            <person name="Chaudhary D.K."/>
        </authorList>
    </citation>
    <scope>NUCLEOTIDE SEQUENCE [LARGE SCALE GENOMIC DNA]</scope>
    <source>
        <strain evidence="2 3">TSA-D2</strain>
    </source>
</reference>
<keyword evidence="1" id="KW-1133">Transmembrane helix</keyword>
<keyword evidence="1" id="KW-0472">Membrane</keyword>
<dbReference type="PRINTS" id="PR00173">
    <property type="entry name" value="EDTRNSPORT"/>
</dbReference>
<evidence type="ECO:0000313" key="2">
    <source>
        <dbReference type="EMBL" id="TDE03554.1"/>
    </source>
</evidence>
<evidence type="ECO:0008006" key="4">
    <source>
        <dbReference type="Google" id="ProtNLM"/>
    </source>
</evidence>
<dbReference type="RefSeq" id="WP_132111305.1">
    <property type="nucleotide sequence ID" value="NZ_SMFO01000007.1"/>
</dbReference>
<sequence>MSLKQNRLEELVRNGYQLDFADVFNKAFENYKKIALYAGLLIFVFAVIAFIVIASVGIAFVGVASLSQESIEGLGRSLETLNGTSLLIYVGVSILFSSLLSPLQAGLIKMAYCAERDEEFHVSTVFSYYNTKYFAQIFIATFLILVLSNAISMGLNYTGIILLGPMISLAISFFTILTIPLIIFSDLTAVDAIKYTFSIVLKQPLILLALIVVAIIGSMVGFIGCCIGVFFTLPFIYSMYYAMYSEIIGFDQDLEI</sequence>
<feature type="transmembrane region" description="Helical" evidence="1">
    <location>
        <begin position="157"/>
        <end position="184"/>
    </location>
</feature>
<organism evidence="2 3">
    <name type="scientific">Flavobacterium hiemivividum</name>
    <dbReference type="NCBI Taxonomy" id="2541734"/>
    <lineage>
        <taxon>Bacteria</taxon>
        <taxon>Pseudomonadati</taxon>
        <taxon>Bacteroidota</taxon>
        <taxon>Flavobacteriia</taxon>
        <taxon>Flavobacteriales</taxon>
        <taxon>Flavobacteriaceae</taxon>
        <taxon>Flavobacterium</taxon>
    </lineage>
</organism>
<protein>
    <recommendedName>
        <fullName evidence="4">Beta-carotene 15,15'-monooxygenase</fullName>
    </recommendedName>
</protein>
<feature type="transmembrane region" description="Helical" evidence="1">
    <location>
        <begin position="86"/>
        <end position="112"/>
    </location>
</feature>
<feature type="transmembrane region" description="Helical" evidence="1">
    <location>
        <begin position="133"/>
        <end position="151"/>
    </location>
</feature>
<gene>
    <name evidence="2" type="ORF">E0F98_10790</name>
</gene>
<proteinExistence type="predicted"/>
<keyword evidence="3" id="KW-1185">Reference proteome</keyword>
<name>A0A4R5CYB7_9FLAO</name>
<accession>A0A4R5CYB7</accession>
<comment type="caution">
    <text evidence="2">The sequence shown here is derived from an EMBL/GenBank/DDBJ whole genome shotgun (WGS) entry which is preliminary data.</text>
</comment>